<evidence type="ECO:0000259" key="5">
    <source>
        <dbReference type="PROSITE" id="PS50977"/>
    </source>
</evidence>
<dbReference type="InterPro" id="IPR036271">
    <property type="entry name" value="Tet_transcr_reg_TetR-rel_C_sf"/>
</dbReference>
<comment type="caution">
    <text evidence="6">The sequence shown here is derived from an EMBL/GenBank/DDBJ whole genome shotgun (WGS) entry which is preliminary data.</text>
</comment>
<evidence type="ECO:0000313" key="7">
    <source>
        <dbReference type="Proteomes" id="UP001528040"/>
    </source>
</evidence>
<dbReference type="InterPro" id="IPR054156">
    <property type="entry name" value="YxaF_TetR_C"/>
</dbReference>
<dbReference type="PANTHER" id="PTHR47506:SF1">
    <property type="entry name" value="HTH-TYPE TRANSCRIPTIONAL REGULATOR YJDC"/>
    <property type="match status" value="1"/>
</dbReference>
<proteinExistence type="predicted"/>
<reference evidence="6 7" key="1">
    <citation type="submission" date="2023-01" db="EMBL/GenBank/DDBJ databases">
        <authorList>
            <person name="Yoon J.-W."/>
        </authorList>
    </citation>
    <scope>NUCLEOTIDE SEQUENCE [LARGE SCALE GENOMIC DNA]</scope>
    <source>
        <strain evidence="6 7">KMU-50</strain>
    </source>
</reference>
<dbReference type="EMBL" id="JAQIIO010000003">
    <property type="protein sequence ID" value="MDA5093730.1"/>
    <property type="molecule type" value="Genomic_DNA"/>
</dbReference>
<dbReference type="SUPFAM" id="SSF48498">
    <property type="entry name" value="Tetracyclin repressor-like, C-terminal domain"/>
    <property type="match status" value="1"/>
</dbReference>
<feature type="domain" description="HTH tetR-type" evidence="5">
    <location>
        <begin position="6"/>
        <end position="66"/>
    </location>
</feature>
<keyword evidence="2 4" id="KW-0238">DNA-binding</keyword>
<dbReference type="InterPro" id="IPR023772">
    <property type="entry name" value="DNA-bd_HTH_TetR-type_CS"/>
</dbReference>
<dbReference type="SUPFAM" id="SSF46689">
    <property type="entry name" value="Homeodomain-like"/>
    <property type="match status" value="1"/>
</dbReference>
<organism evidence="6 7">
    <name type="scientific">Aliiroseovarius salicola</name>
    <dbReference type="NCBI Taxonomy" id="3009082"/>
    <lineage>
        <taxon>Bacteria</taxon>
        <taxon>Pseudomonadati</taxon>
        <taxon>Pseudomonadota</taxon>
        <taxon>Alphaproteobacteria</taxon>
        <taxon>Rhodobacterales</taxon>
        <taxon>Paracoccaceae</taxon>
        <taxon>Aliiroseovarius</taxon>
    </lineage>
</organism>
<dbReference type="PANTHER" id="PTHR47506">
    <property type="entry name" value="TRANSCRIPTIONAL REGULATORY PROTEIN"/>
    <property type="match status" value="1"/>
</dbReference>
<evidence type="ECO:0000313" key="6">
    <source>
        <dbReference type="EMBL" id="MDA5093730.1"/>
    </source>
</evidence>
<feature type="DNA-binding region" description="H-T-H motif" evidence="4">
    <location>
        <begin position="29"/>
        <end position="48"/>
    </location>
</feature>
<dbReference type="Pfam" id="PF00440">
    <property type="entry name" value="TetR_N"/>
    <property type="match status" value="1"/>
</dbReference>
<sequence length="210" mass="23980">MRAKAEATRERLLAAAKNLVMSKGFAGTSVDDVLKATDLTKGAFFHHFKSKADMAEQLMHWYAEGDMKMFRTFMAEAEAAHDDPMDQLMQFLTDFENYLTDPTNPPKGCMYALYTYEDDHFENDVKGFVADTLQTWTAMYIRKFQEVIDLYPPARPATAKRLAEMIVAMIEGGLILERAYKNPGMTARQSEQFREYLELLFPTAAERKAA</sequence>
<dbReference type="Pfam" id="PF21993">
    <property type="entry name" value="TetR_C_13_2"/>
    <property type="match status" value="1"/>
</dbReference>
<dbReference type="Proteomes" id="UP001528040">
    <property type="component" value="Unassembled WGS sequence"/>
</dbReference>
<dbReference type="PRINTS" id="PR00455">
    <property type="entry name" value="HTHTETR"/>
</dbReference>
<dbReference type="InterPro" id="IPR009057">
    <property type="entry name" value="Homeodomain-like_sf"/>
</dbReference>
<dbReference type="InterPro" id="IPR001647">
    <property type="entry name" value="HTH_TetR"/>
</dbReference>
<keyword evidence="3" id="KW-0804">Transcription</keyword>
<keyword evidence="7" id="KW-1185">Reference proteome</keyword>
<gene>
    <name evidence="6" type="ORF">O2N63_06475</name>
</gene>
<dbReference type="RefSeq" id="WP_271053439.1">
    <property type="nucleotide sequence ID" value="NZ_JAQIIO010000003.1"/>
</dbReference>
<dbReference type="PROSITE" id="PS01081">
    <property type="entry name" value="HTH_TETR_1"/>
    <property type="match status" value="1"/>
</dbReference>
<dbReference type="PROSITE" id="PS50977">
    <property type="entry name" value="HTH_TETR_2"/>
    <property type="match status" value="1"/>
</dbReference>
<name>A0ABT4W156_9RHOB</name>
<accession>A0ABT4W156</accession>
<dbReference type="Gene3D" id="1.10.357.10">
    <property type="entry name" value="Tetracycline Repressor, domain 2"/>
    <property type="match status" value="1"/>
</dbReference>
<evidence type="ECO:0000256" key="4">
    <source>
        <dbReference type="PROSITE-ProRule" id="PRU00335"/>
    </source>
</evidence>
<evidence type="ECO:0000256" key="3">
    <source>
        <dbReference type="ARBA" id="ARBA00023163"/>
    </source>
</evidence>
<keyword evidence="1" id="KW-0805">Transcription regulation</keyword>
<protein>
    <submittedName>
        <fullName evidence="6">TetR/AcrR family transcriptional regulator</fullName>
    </submittedName>
</protein>
<evidence type="ECO:0000256" key="1">
    <source>
        <dbReference type="ARBA" id="ARBA00023015"/>
    </source>
</evidence>
<evidence type="ECO:0000256" key="2">
    <source>
        <dbReference type="ARBA" id="ARBA00023125"/>
    </source>
</evidence>